<dbReference type="InterPro" id="IPR050768">
    <property type="entry name" value="UPF0353/GerABKA_families"/>
</dbReference>
<dbReference type="PANTHER" id="PTHR22550:SF5">
    <property type="entry name" value="LEUCINE ZIPPER PROTEIN 4"/>
    <property type="match status" value="1"/>
</dbReference>
<protein>
    <submittedName>
        <fullName evidence="5">Spore germination protein</fullName>
    </submittedName>
</protein>
<feature type="compositionally biased region" description="Polar residues" evidence="3">
    <location>
        <begin position="69"/>
        <end position="85"/>
    </location>
</feature>
<feature type="compositionally biased region" description="Basic residues" evidence="3">
    <location>
        <begin position="1"/>
        <end position="10"/>
    </location>
</feature>
<keyword evidence="6" id="KW-1185">Reference proteome</keyword>
<comment type="caution">
    <text evidence="5">The sequence shown here is derived from an EMBL/GenBank/DDBJ whole genome shotgun (WGS) entry which is preliminary data.</text>
</comment>
<keyword evidence="2 4" id="KW-0472">Membrane</keyword>
<sequence length="751" mass="83570">MRRFYRKVPKKSSTNANSANKRNEMLQQFSGQNENLGGSNNQSNMSGSTENDQKLSSSVQHIMDAQEGNPENQKESQNNGQPITDQQNRQIQSNTQNNQNQPLVSFSQTNNQHVQLQPDNPQGNQNREGGQANQADQTNQAVQINQDNQFNQNNQANQNNQSNQPNQANQLNQGNGQGNQPNQANQSNQGDGQGSQSNQNNQAQDMQNSQSQQPNHQKPMPNTDQNVSAQISVPIYKKLEDNIEYIKKILGNPYDLVVRELRLELFEDDPTPDQQTSTNTQLFVDEKNEQTVSKIQCSILYISGLANSKIVDDNILRTLQEKARDKQFKENPLEQINQEVIAITNTKKINTFQQVIDALLCGSSIFMIEGEKMALEMGTAGAEKRSLEESQSETVIRGSRISFIEDIDTNISLLRRELKDPNLRIESYEVGRRSNQRVAVCYVEGITNPDILDEVKRRLKTIDIDFVPDSGIVEQWIEDSPLSPFPQVLDSERPDRVSYNLMQGKVVIFLDGSPFAIVTPITVGDAFLTVEDFSQRWIVASSMRLLRFFSVLIALFLPGLYVALTSFHPGMLPTQLILAITAAREGVPFPALIEVLLMAVTFEILQEAGIRLPKPIGQTVGIVGGVVIGDVAVSAGIVGPALVIITSLTAMSSFTIPNYSTSISFRILRFIFVIAASILGLYGIILVFIMLCIHVVNLKSMGIPYSAPIAPYFLDSLNNLVIRTPITTLKRRPPYLEPLDLQKVNSGGQRQ</sequence>
<proteinExistence type="inferred from homology"/>
<accession>A0ABW0RIR2</accession>
<name>A0ABW0RIR2_9BACL</name>
<feature type="region of interest" description="Disordered" evidence="3">
    <location>
        <begin position="152"/>
        <end position="225"/>
    </location>
</feature>
<feature type="compositionally biased region" description="Polar residues" evidence="3">
    <location>
        <begin position="214"/>
        <end position="225"/>
    </location>
</feature>
<feature type="compositionally biased region" description="Low complexity" evidence="3">
    <location>
        <begin position="35"/>
        <end position="48"/>
    </location>
</feature>
<gene>
    <name evidence="5" type="ORF">ACFPOH_13810</name>
</gene>
<feature type="region of interest" description="Disordered" evidence="3">
    <location>
        <begin position="31"/>
        <end position="91"/>
    </location>
</feature>
<organism evidence="5 6">
    <name type="scientific">Ureibacillus suwonensis</name>
    <dbReference type="NCBI Taxonomy" id="313007"/>
    <lineage>
        <taxon>Bacteria</taxon>
        <taxon>Bacillati</taxon>
        <taxon>Bacillota</taxon>
        <taxon>Bacilli</taxon>
        <taxon>Bacillales</taxon>
        <taxon>Caryophanaceae</taxon>
        <taxon>Ureibacillus</taxon>
    </lineage>
</organism>
<evidence type="ECO:0000313" key="6">
    <source>
        <dbReference type="Proteomes" id="UP001595978"/>
    </source>
</evidence>
<keyword evidence="4" id="KW-0812">Transmembrane</keyword>
<feature type="region of interest" description="Disordered" evidence="3">
    <location>
        <begin position="1"/>
        <end position="20"/>
    </location>
</feature>
<feature type="compositionally biased region" description="Polar residues" evidence="3">
    <location>
        <begin position="11"/>
        <end position="20"/>
    </location>
</feature>
<dbReference type="PANTHER" id="PTHR22550">
    <property type="entry name" value="SPORE GERMINATION PROTEIN"/>
    <property type="match status" value="1"/>
</dbReference>
<reference evidence="6" key="1">
    <citation type="journal article" date="2019" name="Int. J. Syst. Evol. Microbiol.">
        <title>The Global Catalogue of Microorganisms (GCM) 10K type strain sequencing project: providing services to taxonomists for standard genome sequencing and annotation.</title>
        <authorList>
            <consortium name="The Broad Institute Genomics Platform"/>
            <consortium name="The Broad Institute Genome Sequencing Center for Infectious Disease"/>
            <person name="Wu L."/>
            <person name="Ma J."/>
        </authorList>
    </citation>
    <scope>NUCLEOTIDE SEQUENCE [LARGE SCALE GENOMIC DNA]</scope>
    <source>
        <strain evidence="6">CCUG 56331</strain>
    </source>
</reference>
<dbReference type="Proteomes" id="UP001595978">
    <property type="component" value="Unassembled WGS sequence"/>
</dbReference>
<feature type="transmembrane region" description="Helical" evidence="4">
    <location>
        <begin position="670"/>
        <end position="696"/>
    </location>
</feature>
<evidence type="ECO:0000256" key="1">
    <source>
        <dbReference type="ARBA" id="ARBA00005278"/>
    </source>
</evidence>
<dbReference type="Pfam" id="PF03323">
    <property type="entry name" value="GerA"/>
    <property type="match status" value="1"/>
</dbReference>
<comment type="similarity">
    <text evidence="1">Belongs to the GerABKA family.</text>
</comment>
<evidence type="ECO:0000313" key="5">
    <source>
        <dbReference type="EMBL" id="MFC5542782.1"/>
    </source>
</evidence>
<evidence type="ECO:0000256" key="3">
    <source>
        <dbReference type="SAM" id="MobiDB-lite"/>
    </source>
</evidence>
<dbReference type="EMBL" id="JBHSNQ010000180">
    <property type="protein sequence ID" value="MFC5542782.1"/>
    <property type="molecule type" value="Genomic_DNA"/>
</dbReference>
<evidence type="ECO:0000256" key="4">
    <source>
        <dbReference type="SAM" id="Phobius"/>
    </source>
</evidence>
<feature type="region of interest" description="Disordered" evidence="3">
    <location>
        <begin position="113"/>
        <end position="137"/>
    </location>
</feature>
<dbReference type="RefSeq" id="WP_390310208.1">
    <property type="nucleotide sequence ID" value="NZ_JBHSNQ010000180.1"/>
</dbReference>
<evidence type="ECO:0000256" key="2">
    <source>
        <dbReference type="ARBA" id="ARBA00023136"/>
    </source>
</evidence>
<keyword evidence="4" id="KW-1133">Transmembrane helix</keyword>
<feature type="compositionally biased region" description="Low complexity" evidence="3">
    <location>
        <begin position="152"/>
        <end position="213"/>
    </location>
</feature>
<dbReference type="InterPro" id="IPR004995">
    <property type="entry name" value="Spore_Ger"/>
</dbReference>
<feature type="transmembrane region" description="Helical" evidence="4">
    <location>
        <begin position="626"/>
        <end position="650"/>
    </location>
</feature>
<feature type="transmembrane region" description="Helical" evidence="4">
    <location>
        <begin position="545"/>
        <end position="567"/>
    </location>
</feature>